<accession>A0A0N1NX64</accession>
<keyword evidence="2" id="KW-0472">Membrane</keyword>
<feature type="domain" description="MOSC" evidence="3">
    <location>
        <begin position="108"/>
        <end position="282"/>
    </location>
</feature>
<feature type="region of interest" description="Disordered" evidence="1">
    <location>
        <begin position="189"/>
        <end position="211"/>
    </location>
</feature>
<dbReference type="EMBL" id="LFJN01000021">
    <property type="protein sequence ID" value="KPI37996.1"/>
    <property type="molecule type" value="Genomic_DNA"/>
</dbReference>
<dbReference type="Gene3D" id="2.40.33.20">
    <property type="entry name" value="PK beta-barrel domain-like"/>
    <property type="match status" value="1"/>
</dbReference>
<dbReference type="RefSeq" id="XP_017997959.1">
    <property type="nucleotide sequence ID" value="XM_018143093.1"/>
</dbReference>
<dbReference type="STRING" id="1664694.A0A0N1NX64"/>
<reference evidence="4 5" key="1">
    <citation type="submission" date="2015-06" db="EMBL/GenBank/DDBJ databases">
        <title>Draft genome of the ant-associated black yeast Phialophora attae CBS 131958.</title>
        <authorList>
            <person name="Moreno L.F."/>
            <person name="Stielow B.J."/>
            <person name="de Hoog S."/>
            <person name="Vicente V.A."/>
            <person name="Weiss V.A."/>
            <person name="de Vries M."/>
            <person name="Cruz L.M."/>
            <person name="Souza E.M."/>
        </authorList>
    </citation>
    <scope>NUCLEOTIDE SEQUENCE [LARGE SCALE GENOMIC DNA]</scope>
    <source>
        <strain evidence="4 5">CBS 131958</strain>
    </source>
</reference>
<evidence type="ECO:0000313" key="4">
    <source>
        <dbReference type="EMBL" id="KPI37996.1"/>
    </source>
</evidence>
<dbReference type="Proteomes" id="UP000038010">
    <property type="component" value="Unassembled WGS sequence"/>
</dbReference>
<dbReference type="GO" id="GO:0003824">
    <property type="term" value="F:catalytic activity"/>
    <property type="evidence" value="ECO:0007669"/>
    <property type="project" value="InterPro"/>
</dbReference>
<gene>
    <name evidence="4" type="ORF">AB675_3070</name>
</gene>
<dbReference type="GO" id="GO:0030151">
    <property type="term" value="F:molybdenum ion binding"/>
    <property type="evidence" value="ECO:0007669"/>
    <property type="project" value="InterPro"/>
</dbReference>
<feature type="region of interest" description="Disordered" evidence="1">
    <location>
        <begin position="66"/>
        <end position="93"/>
    </location>
</feature>
<dbReference type="PANTHER" id="PTHR36930:SF1">
    <property type="entry name" value="MOSC DOMAIN-CONTAINING PROTEIN"/>
    <property type="match status" value="1"/>
</dbReference>
<dbReference type="GeneID" id="28734973"/>
<organism evidence="4 5">
    <name type="scientific">Cyphellophora attinorum</name>
    <dbReference type="NCBI Taxonomy" id="1664694"/>
    <lineage>
        <taxon>Eukaryota</taxon>
        <taxon>Fungi</taxon>
        <taxon>Dikarya</taxon>
        <taxon>Ascomycota</taxon>
        <taxon>Pezizomycotina</taxon>
        <taxon>Eurotiomycetes</taxon>
        <taxon>Chaetothyriomycetidae</taxon>
        <taxon>Chaetothyriales</taxon>
        <taxon>Cyphellophoraceae</taxon>
        <taxon>Cyphellophora</taxon>
    </lineage>
</organism>
<feature type="compositionally biased region" description="Low complexity" evidence="1">
    <location>
        <begin position="77"/>
        <end position="93"/>
    </location>
</feature>
<dbReference type="InterPro" id="IPR011037">
    <property type="entry name" value="Pyrv_Knase-like_insert_dom_sf"/>
</dbReference>
<evidence type="ECO:0000259" key="3">
    <source>
        <dbReference type="PROSITE" id="PS51340"/>
    </source>
</evidence>
<dbReference type="InterPro" id="IPR005302">
    <property type="entry name" value="MoCF_Sase_C"/>
</dbReference>
<evidence type="ECO:0000313" key="5">
    <source>
        <dbReference type="Proteomes" id="UP000038010"/>
    </source>
</evidence>
<name>A0A0N1NX64_9EURO</name>
<evidence type="ECO:0000256" key="2">
    <source>
        <dbReference type="SAM" id="Phobius"/>
    </source>
</evidence>
<dbReference type="InterPro" id="IPR052716">
    <property type="entry name" value="MOSC_domain"/>
</dbReference>
<proteinExistence type="predicted"/>
<dbReference type="PANTHER" id="PTHR36930">
    <property type="entry name" value="METAL-SULFUR CLUSTER BIOSYNTHESIS PROTEINS YUAD-RELATED"/>
    <property type="match status" value="1"/>
</dbReference>
<evidence type="ECO:0000256" key="1">
    <source>
        <dbReference type="SAM" id="MobiDB-lite"/>
    </source>
</evidence>
<dbReference type="AlphaFoldDB" id="A0A0N1NX64"/>
<dbReference type="PROSITE" id="PS51340">
    <property type="entry name" value="MOSC"/>
    <property type="match status" value="1"/>
</dbReference>
<keyword evidence="2" id="KW-0812">Transmembrane</keyword>
<dbReference type="GO" id="GO:0030170">
    <property type="term" value="F:pyridoxal phosphate binding"/>
    <property type="evidence" value="ECO:0007669"/>
    <property type="project" value="InterPro"/>
</dbReference>
<dbReference type="SUPFAM" id="SSF50800">
    <property type="entry name" value="PK beta-barrel domain-like"/>
    <property type="match status" value="2"/>
</dbReference>
<feature type="transmembrane region" description="Helical" evidence="2">
    <location>
        <begin position="35"/>
        <end position="57"/>
    </location>
</feature>
<sequence length="293" mass="31786">MVAHFHEVPPIHDVPVIRDVPVIHDVPFDRDGPPIHGLASIATALLASTIALLIFYYQRHRNISAPGNLRTGPPSPRSLNNTTSSSSTKSSGLVVSVHQSPNHAFTKTPLRSITLVAGLGVQGDAHVGATVQHRSRLHIRPAPPNLRQVHLLHAEILEEVNVKPGELGENITTRGLDLLALPHNVDDHEKLESATRLPESPPPQSPDDKAPLDLCETSKEAPCVRVTGLRNPCAQINTFRPGLQEHFIERDSQGNITKRKAGVMGVVQVGGKVTVGMRIVVERADEYVPLEPV</sequence>
<keyword evidence="2" id="KW-1133">Transmembrane helix</keyword>
<comment type="caution">
    <text evidence="4">The sequence shown here is derived from an EMBL/GenBank/DDBJ whole genome shotgun (WGS) entry which is preliminary data.</text>
</comment>
<dbReference type="VEuPathDB" id="FungiDB:AB675_3070"/>
<protein>
    <recommendedName>
        <fullName evidence="3">MOSC domain-containing protein</fullName>
    </recommendedName>
</protein>
<keyword evidence="5" id="KW-1185">Reference proteome</keyword>
<dbReference type="OrthoDB" id="14384at2759"/>